<proteinExistence type="predicted"/>
<comment type="caution">
    <text evidence="1">The sequence shown here is derived from an EMBL/GenBank/DDBJ whole genome shotgun (WGS) entry which is preliminary data.</text>
</comment>
<organism evidence="1 2">
    <name type="scientific">Massilia cellulosiltytica</name>
    <dbReference type="NCBI Taxonomy" id="2683234"/>
    <lineage>
        <taxon>Bacteria</taxon>
        <taxon>Pseudomonadati</taxon>
        <taxon>Pseudomonadota</taxon>
        <taxon>Betaproteobacteria</taxon>
        <taxon>Burkholderiales</taxon>
        <taxon>Oxalobacteraceae</taxon>
        <taxon>Telluria group</taxon>
        <taxon>Massilia</taxon>
    </lineage>
</organism>
<evidence type="ECO:0000313" key="2">
    <source>
        <dbReference type="Proteomes" id="UP000443353"/>
    </source>
</evidence>
<protein>
    <submittedName>
        <fullName evidence="1">Uncharacterized protein</fullName>
    </submittedName>
</protein>
<evidence type="ECO:0000313" key="1">
    <source>
        <dbReference type="EMBL" id="MVW62256.1"/>
    </source>
</evidence>
<name>A0A7X3G207_9BURK</name>
<sequence>MSKATFSTPVFAVFVVGTVLVVAPHVPPGIFGIASTSGVGIRVAGDPFP</sequence>
<dbReference type="EMBL" id="WSES01000006">
    <property type="protein sequence ID" value="MVW62256.1"/>
    <property type="molecule type" value="Genomic_DNA"/>
</dbReference>
<dbReference type="Proteomes" id="UP000443353">
    <property type="component" value="Unassembled WGS sequence"/>
</dbReference>
<accession>A0A7X3G207</accession>
<dbReference type="AlphaFoldDB" id="A0A7X3G207"/>
<dbReference type="RefSeq" id="WP_156403792.1">
    <property type="nucleotide sequence ID" value="NZ_WSES01000006.1"/>
</dbReference>
<gene>
    <name evidence="1" type="ORF">GPY61_20175</name>
</gene>
<keyword evidence="2" id="KW-1185">Reference proteome</keyword>
<reference evidence="1 2" key="1">
    <citation type="submission" date="2019-12" db="EMBL/GenBank/DDBJ databases">
        <authorList>
            <person name="Li C."/>
            <person name="Zhao J."/>
        </authorList>
    </citation>
    <scope>NUCLEOTIDE SEQUENCE [LARGE SCALE GENOMIC DNA]</scope>
    <source>
        <strain evidence="1 2">NEAU-DD11</strain>
    </source>
</reference>